<evidence type="ECO:0000256" key="5">
    <source>
        <dbReference type="SAM" id="SignalP"/>
    </source>
</evidence>
<evidence type="ECO:0000313" key="6">
    <source>
        <dbReference type="EMBL" id="GLQ10981.1"/>
    </source>
</evidence>
<dbReference type="SUPFAM" id="SSF53850">
    <property type="entry name" value="Periplasmic binding protein-like II"/>
    <property type="match status" value="1"/>
</dbReference>
<sequence length="431" mass="45690">MLNKTAKLLTGLAAGLLTVTALSGAAFAQSVNLTYLIPSGPENQVIADEVVKAFEAANPDINVDIETRPGGSEGDNLVKTRLATGAMADVFLYNSGSLFQAINPQQFLVDLTNEPWQADVQASFKPVVTAPDGTIRGAPARAAMAGGIYYNKKVYEELGLSVPKTWAEFMANNEKIKAAGKVAVIQTYGDTWTSQLFVLADFYNVQAKDPQFASRYTANEAKFATDPAALRGFEKLQETHDAGFFNEDFGAAKYDDGIRMLAAGEGAHYPMLSFATTALAQAYPDNIQDIGFFAQPGDEAELNGLTVWMPDGVYIAQTTPNLDAAKKLVAFIASPEGCDAQTRAGGASGPYLINGCTLPADVPPAVSDLLPYFAEGGQNGPALEFLSPIKGPALEQITVEVGSGIRPAADGAALYDEDVRKQAQQLGLPGW</sequence>
<dbReference type="InterPro" id="IPR006059">
    <property type="entry name" value="SBP"/>
</dbReference>
<comment type="subcellular location">
    <subcellularLocation>
        <location evidence="1">Periplasm</location>
    </subcellularLocation>
</comment>
<gene>
    <name evidence="6" type="primary">yurO_1</name>
    <name evidence="6" type="ORF">GCM10007913_29130</name>
</gene>
<reference evidence="6" key="1">
    <citation type="journal article" date="2014" name="Int. J. Syst. Evol. Microbiol.">
        <title>Complete genome of a new Firmicutes species belonging to the dominant human colonic microbiota ('Ruminococcus bicirculans') reveals two chromosomes and a selective capacity to utilize plant glucans.</title>
        <authorList>
            <consortium name="NISC Comparative Sequencing Program"/>
            <person name="Wegmann U."/>
            <person name="Louis P."/>
            <person name="Goesmann A."/>
            <person name="Henrissat B."/>
            <person name="Duncan S.H."/>
            <person name="Flint H.J."/>
        </authorList>
    </citation>
    <scope>NUCLEOTIDE SEQUENCE</scope>
    <source>
        <strain evidence="6">NBRC 103855</strain>
    </source>
</reference>
<dbReference type="Proteomes" id="UP001161406">
    <property type="component" value="Unassembled WGS sequence"/>
</dbReference>
<dbReference type="RefSeq" id="WP_284392069.1">
    <property type="nucleotide sequence ID" value="NZ_BSNG01000001.1"/>
</dbReference>
<keyword evidence="3" id="KW-0813">Transport</keyword>
<accession>A0ABQ5UG75</accession>
<keyword evidence="4" id="KW-0574">Periplasm</keyword>
<dbReference type="InterPro" id="IPR050490">
    <property type="entry name" value="Bact_solute-bd_prot1"/>
</dbReference>
<keyword evidence="7" id="KW-1185">Reference proteome</keyword>
<evidence type="ECO:0000256" key="1">
    <source>
        <dbReference type="ARBA" id="ARBA00004418"/>
    </source>
</evidence>
<proteinExistence type="inferred from homology"/>
<dbReference type="EMBL" id="BSNG01000001">
    <property type="protein sequence ID" value="GLQ10981.1"/>
    <property type="molecule type" value="Genomic_DNA"/>
</dbReference>
<dbReference type="PANTHER" id="PTHR43649">
    <property type="entry name" value="ARABINOSE-BINDING PROTEIN-RELATED"/>
    <property type="match status" value="1"/>
</dbReference>
<organism evidence="6 7">
    <name type="scientific">Devosia yakushimensis</name>
    <dbReference type="NCBI Taxonomy" id="470028"/>
    <lineage>
        <taxon>Bacteria</taxon>
        <taxon>Pseudomonadati</taxon>
        <taxon>Pseudomonadota</taxon>
        <taxon>Alphaproteobacteria</taxon>
        <taxon>Hyphomicrobiales</taxon>
        <taxon>Devosiaceae</taxon>
        <taxon>Devosia</taxon>
    </lineage>
</organism>
<feature type="chain" id="PRO_5047361063" evidence="5">
    <location>
        <begin position="29"/>
        <end position="431"/>
    </location>
</feature>
<dbReference type="PANTHER" id="PTHR43649:SF29">
    <property type="entry name" value="OSMOPROTECTIVE COMPOUNDS-BINDING PROTEIN GGTB"/>
    <property type="match status" value="1"/>
</dbReference>
<dbReference type="Gene3D" id="3.40.190.10">
    <property type="entry name" value="Periplasmic binding protein-like II"/>
    <property type="match status" value="2"/>
</dbReference>
<name>A0ABQ5UG75_9HYPH</name>
<dbReference type="Pfam" id="PF01547">
    <property type="entry name" value="SBP_bac_1"/>
    <property type="match status" value="1"/>
</dbReference>
<evidence type="ECO:0000256" key="4">
    <source>
        <dbReference type="ARBA" id="ARBA00022764"/>
    </source>
</evidence>
<reference evidence="6" key="2">
    <citation type="submission" date="2023-01" db="EMBL/GenBank/DDBJ databases">
        <title>Draft genome sequence of Devosia yakushimensis strain NBRC 103855.</title>
        <authorList>
            <person name="Sun Q."/>
            <person name="Mori K."/>
        </authorList>
    </citation>
    <scope>NUCLEOTIDE SEQUENCE</scope>
    <source>
        <strain evidence="6">NBRC 103855</strain>
    </source>
</reference>
<comment type="caution">
    <text evidence="6">The sequence shown here is derived from an EMBL/GenBank/DDBJ whole genome shotgun (WGS) entry which is preliminary data.</text>
</comment>
<comment type="similarity">
    <text evidence="2">Belongs to the bacterial solute-binding protein 1 family.</text>
</comment>
<evidence type="ECO:0000256" key="2">
    <source>
        <dbReference type="ARBA" id="ARBA00008520"/>
    </source>
</evidence>
<evidence type="ECO:0000256" key="3">
    <source>
        <dbReference type="ARBA" id="ARBA00022448"/>
    </source>
</evidence>
<protein>
    <submittedName>
        <fullName evidence="6">Sugar ABC transporter substrate-binding protein</fullName>
    </submittedName>
</protein>
<feature type="signal peptide" evidence="5">
    <location>
        <begin position="1"/>
        <end position="28"/>
    </location>
</feature>
<keyword evidence="5" id="KW-0732">Signal</keyword>
<evidence type="ECO:0000313" key="7">
    <source>
        <dbReference type="Proteomes" id="UP001161406"/>
    </source>
</evidence>